<dbReference type="SMR" id="G2XHN6"/>
<feature type="domain" description="BZIP" evidence="2">
    <location>
        <begin position="342"/>
        <end position="405"/>
    </location>
</feature>
<dbReference type="PROSITE" id="PS50217">
    <property type="entry name" value="BZIP"/>
    <property type="match status" value="1"/>
</dbReference>
<evidence type="ECO:0000256" key="1">
    <source>
        <dbReference type="SAM" id="MobiDB-lite"/>
    </source>
</evidence>
<dbReference type="HOGENOM" id="CLU_035736_1_0_1"/>
<dbReference type="SUPFAM" id="SSF57959">
    <property type="entry name" value="Leucine zipper domain"/>
    <property type="match status" value="1"/>
</dbReference>
<feature type="compositionally biased region" description="Low complexity" evidence="1">
    <location>
        <begin position="8"/>
        <end position="23"/>
    </location>
</feature>
<feature type="compositionally biased region" description="Low complexity" evidence="1">
    <location>
        <begin position="462"/>
        <end position="479"/>
    </location>
</feature>
<feature type="compositionally biased region" description="Polar residues" evidence="1">
    <location>
        <begin position="68"/>
        <end position="78"/>
    </location>
</feature>
<dbReference type="InterPro" id="IPR004827">
    <property type="entry name" value="bZIP"/>
</dbReference>
<proteinExistence type="predicted"/>
<dbReference type="OMA" id="PQSWHPY"/>
<dbReference type="Proteomes" id="UP000001611">
    <property type="component" value="Chromosome 3"/>
</dbReference>
<dbReference type="InterPro" id="IPR046347">
    <property type="entry name" value="bZIP_sf"/>
</dbReference>
<feature type="compositionally biased region" description="Basic and acidic residues" evidence="1">
    <location>
        <begin position="188"/>
        <end position="201"/>
    </location>
</feature>
<dbReference type="RefSeq" id="XP_009652944.1">
    <property type="nucleotide sequence ID" value="XM_009654649.1"/>
</dbReference>
<dbReference type="EMBL" id="DS572721">
    <property type="protein sequence ID" value="EGY19330.1"/>
    <property type="molecule type" value="Genomic_DNA"/>
</dbReference>
<name>G2XHN6_VERDV</name>
<dbReference type="GeneID" id="20711253"/>
<dbReference type="InParanoid" id="G2XHN6"/>
<feature type="compositionally biased region" description="Basic and acidic residues" evidence="1">
    <location>
        <begin position="24"/>
        <end position="40"/>
    </location>
</feature>
<feature type="compositionally biased region" description="Polar residues" evidence="1">
    <location>
        <begin position="222"/>
        <end position="257"/>
    </location>
</feature>
<dbReference type="AlphaFoldDB" id="G2XHN6"/>
<dbReference type="STRING" id="498257.G2XHN6"/>
<dbReference type="PROSITE" id="PS00036">
    <property type="entry name" value="BZIP_BASIC"/>
    <property type="match status" value="1"/>
</dbReference>
<dbReference type="KEGG" id="vda:VDAG_09790"/>
<dbReference type="eggNOG" id="ENOG502S3WG">
    <property type="taxonomic scope" value="Eukaryota"/>
</dbReference>
<feature type="region of interest" description="Disordered" evidence="1">
    <location>
        <begin position="440"/>
        <end position="566"/>
    </location>
</feature>
<keyword evidence="4" id="KW-1185">Reference proteome</keyword>
<feature type="compositionally biased region" description="Pro residues" evidence="1">
    <location>
        <begin position="551"/>
        <end position="566"/>
    </location>
</feature>
<feature type="region of interest" description="Disordered" evidence="1">
    <location>
        <begin position="1"/>
        <end position="366"/>
    </location>
</feature>
<evidence type="ECO:0000313" key="3">
    <source>
        <dbReference type="EMBL" id="EGY19330.1"/>
    </source>
</evidence>
<organism evidence="3 4">
    <name type="scientific">Verticillium dahliae (strain VdLs.17 / ATCC MYA-4575 / FGSC 10137)</name>
    <name type="common">Verticillium wilt</name>
    <dbReference type="NCBI Taxonomy" id="498257"/>
    <lineage>
        <taxon>Eukaryota</taxon>
        <taxon>Fungi</taxon>
        <taxon>Dikarya</taxon>
        <taxon>Ascomycota</taxon>
        <taxon>Pezizomycotina</taxon>
        <taxon>Sordariomycetes</taxon>
        <taxon>Hypocreomycetidae</taxon>
        <taxon>Glomerellales</taxon>
        <taxon>Plectosphaerellaceae</taxon>
        <taxon>Verticillium</taxon>
    </lineage>
</organism>
<evidence type="ECO:0000313" key="4">
    <source>
        <dbReference type="Proteomes" id="UP000001611"/>
    </source>
</evidence>
<evidence type="ECO:0000259" key="2">
    <source>
        <dbReference type="PROSITE" id="PS50217"/>
    </source>
</evidence>
<dbReference type="Gene3D" id="1.20.5.170">
    <property type="match status" value="1"/>
</dbReference>
<feature type="compositionally biased region" description="Polar residues" evidence="1">
    <location>
        <begin position="109"/>
        <end position="134"/>
    </location>
</feature>
<dbReference type="OrthoDB" id="2247093at2759"/>
<dbReference type="GO" id="GO:0003700">
    <property type="term" value="F:DNA-binding transcription factor activity"/>
    <property type="evidence" value="ECO:0007669"/>
    <property type="project" value="InterPro"/>
</dbReference>
<accession>G2XHN6</accession>
<dbReference type="CDD" id="cd14705">
    <property type="entry name" value="bZIP_Zip1"/>
    <property type="match status" value="1"/>
</dbReference>
<feature type="compositionally biased region" description="Polar residues" evidence="1">
    <location>
        <begin position="92"/>
        <end position="101"/>
    </location>
</feature>
<reference evidence="3 4" key="1">
    <citation type="submission" date="2008-03" db="EMBL/GenBank/DDBJ databases">
        <title>The Genome Sequence of Verticillium dahliae VdLs.17.</title>
        <authorList>
            <consortium name="The Broad Institute Genome Sequencing Platform"/>
            <person name="Ma L.-J.J."/>
            <person name="Klosterman S.J."/>
            <person name="Subbarao K."/>
            <person name="Dobinson K."/>
            <person name="Veronese P."/>
            <person name="Kang S."/>
            <person name="Gold S.E."/>
            <person name="Young S."/>
            <person name="Jaffe D."/>
            <person name="Gnerre S."/>
            <person name="Berlin A."/>
            <person name="Heiman D."/>
            <person name="Hepburn T."/>
            <person name="Sykes S."/>
            <person name="Alvarado L."/>
            <person name="Kodira C.D."/>
            <person name="Lander E."/>
            <person name="Galagan J."/>
            <person name="Nusbaum C."/>
            <person name="Birren B."/>
        </authorList>
    </citation>
    <scope>NUCLEOTIDE SEQUENCE [LARGE SCALE GENOMIC DNA]</scope>
    <source>
        <strain evidence="4">VdLs.17 / ATCC MYA-4575 / FGSC 10137</strain>
    </source>
</reference>
<sequence length="566" mass="59874">MSQRERPSFQPSRLSLSPQSQAASHERVAAIRDDGHDHSSSDYSHGPGPTLEDRSRPPSARSLGISGLINSSETSSTARRLLGPSGSPRIANYSQQGTPATTPLPYVFSGQSHATQEPGTPASQAGLTPGGNTPTERHSPANAFPFPAMNRPRHLLSPQPSGLGGMGAAGFHQTQPGDHQVPLQHAEATTRRQFRGDRDGGPHYTGSLPGLPFTGPHPPLSKPQSASLTPPRSSSQPNLGHLPQPSSQSRHPFSTLPQEAHERTHEPQTQPSHPFGLPPRTYSTSIPPGSPVWPGPGQGTPLYNSIRSSAAAGGSDGQAMLRMSLGGDGGSVDVVLDNRQASRQADEKRQRNAGASARFRKRKKDQIGALESENVDLKSQMQVLMQEREWFRAERDRLRNLLLQTPLAEHAAGPNSPVITAESAYGSEANLPNQTGSVAQALQGYGSGDSSGERPARRRRTSATPTFTTPTYGTPNSTPASLPPINAPMYSGMANSPSMRPGERLPPLRAVEGHMGPTSANVPRTSPPGMAHASHARVPHETGWASQSSGPPGPPGSQGFPPQPGR</sequence>
<protein>
    <recommendedName>
        <fullName evidence="2">BZIP domain-containing protein</fullName>
    </recommendedName>
</protein>
<dbReference type="SMART" id="SM00338">
    <property type="entry name" value="BRLZ"/>
    <property type="match status" value="1"/>
</dbReference>
<gene>
    <name evidence="3" type="ORF">VDAG_09790</name>
</gene>